<keyword evidence="3" id="KW-0804">Transcription</keyword>
<feature type="region of interest" description="Disordered" evidence="4">
    <location>
        <begin position="1"/>
        <end position="21"/>
    </location>
</feature>
<feature type="domain" description="HTH hxlR-type" evidence="5">
    <location>
        <begin position="38"/>
        <end position="137"/>
    </location>
</feature>
<dbReference type="EMBL" id="JAKNHQ010000031">
    <property type="protein sequence ID" value="MCG4611942.1"/>
    <property type="molecule type" value="Genomic_DNA"/>
</dbReference>
<gene>
    <name evidence="6" type="ORF">L0P57_13520</name>
</gene>
<dbReference type="PANTHER" id="PTHR33204">
    <property type="entry name" value="TRANSCRIPTIONAL REGULATOR, MARR FAMILY"/>
    <property type="match status" value="1"/>
</dbReference>
<feature type="compositionally biased region" description="Basic residues" evidence="4">
    <location>
        <begin position="1"/>
        <end position="14"/>
    </location>
</feature>
<evidence type="ECO:0000313" key="7">
    <source>
        <dbReference type="Proteomes" id="UP001298681"/>
    </source>
</evidence>
<dbReference type="InterPro" id="IPR036388">
    <property type="entry name" value="WH-like_DNA-bd_sf"/>
</dbReference>
<keyword evidence="1" id="KW-0805">Transcription regulation</keyword>
<dbReference type="SUPFAM" id="SSF46785">
    <property type="entry name" value="Winged helix' DNA-binding domain"/>
    <property type="match status" value="1"/>
</dbReference>
<sequence>MKKDKEKKKKRLKRASPSPAPVEVVSAGESVQLAAPEAPLVYFLRVAGGKWKTRILWALQDGKCHRYGEIKSAVSGITDMMLSQSLKDLCADGLLHRQQYQEIPPKVEYSLTPSGKTLLPALNALCEWERQMELSNHS</sequence>
<dbReference type="InterPro" id="IPR036390">
    <property type="entry name" value="WH_DNA-bd_sf"/>
</dbReference>
<evidence type="ECO:0000256" key="2">
    <source>
        <dbReference type="ARBA" id="ARBA00023125"/>
    </source>
</evidence>
<organism evidence="6 7">
    <name type="scientific">Anaeromassilibacillus senegalensis</name>
    <dbReference type="NCBI Taxonomy" id="1673717"/>
    <lineage>
        <taxon>Bacteria</taxon>
        <taxon>Bacillati</taxon>
        <taxon>Bacillota</taxon>
        <taxon>Clostridia</taxon>
        <taxon>Eubacteriales</taxon>
        <taxon>Acutalibacteraceae</taxon>
        <taxon>Anaeromassilibacillus</taxon>
    </lineage>
</organism>
<name>A0ABS9MMC2_9FIRM</name>
<evidence type="ECO:0000256" key="1">
    <source>
        <dbReference type="ARBA" id="ARBA00023015"/>
    </source>
</evidence>
<protein>
    <submittedName>
        <fullName evidence="6">Helix-turn-helix transcriptional regulator</fullName>
    </submittedName>
</protein>
<comment type="caution">
    <text evidence="6">The sequence shown here is derived from an EMBL/GenBank/DDBJ whole genome shotgun (WGS) entry which is preliminary data.</text>
</comment>
<dbReference type="PANTHER" id="PTHR33204:SF29">
    <property type="entry name" value="TRANSCRIPTIONAL REGULATOR"/>
    <property type="match status" value="1"/>
</dbReference>
<dbReference type="PROSITE" id="PS51118">
    <property type="entry name" value="HTH_HXLR"/>
    <property type="match status" value="1"/>
</dbReference>
<dbReference type="Pfam" id="PF01638">
    <property type="entry name" value="HxlR"/>
    <property type="match status" value="1"/>
</dbReference>
<proteinExistence type="predicted"/>
<dbReference type="InterPro" id="IPR002577">
    <property type="entry name" value="HTH_HxlR"/>
</dbReference>
<reference evidence="6 7" key="1">
    <citation type="submission" date="2022-01" db="EMBL/GenBank/DDBJ databases">
        <title>Collection of gut derived symbiotic bacterial strains cultured from healthy donors.</title>
        <authorList>
            <person name="Lin H."/>
            <person name="Kohout C."/>
            <person name="Waligurski E."/>
            <person name="Pamer E.G."/>
        </authorList>
    </citation>
    <scope>NUCLEOTIDE SEQUENCE [LARGE SCALE GENOMIC DNA]</scope>
    <source>
        <strain evidence="6 7">DFI.7.58</strain>
    </source>
</reference>
<evidence type="ECO:0000256" key="3">
    <source>
        <dbReference type="ARBA" id="ARBA00023163"/>
    </source>
</evidence>
<dbReference type="Gene3D" id="1.10.10.10">
    <property type="entry name" value="Winged helix-like DNA-binding domain superfamily/Winged helix DNA-binding domain"/>
    <property type="match status" value="1"/>
</dbReference>
<dbReference type="RefSeq" id="WP_087235087.1">
    <property type="nucleotide sequence ID" value="NZ_JAKNHQ010000031.1"/>
</dbReference>
<keyword evidence="7" id="KW-1185">Reference proteome</keyword>
<evidence type="ECO:0000259" key="5">
    <source>
        <dbReference type="PROSITE" id="PS51118"/>
    </source>
</evidence>
<evidence type="ECO:0000313" key="6">
    <source>
        <dbReference type="EMBL" id="MCG4611942.1"/>
    </source>
</evidence>
<dbReference type="Proteomes" id="UP001298681">
    <property type="component" value="Unassembled WGS sequence"/>
</dbReference>
<accession>A0ABS9MMC2</accession>
<evidence type="ECO:0000256" key="4">
    <source>
        <dbReference type="SAM" id="MobiDB-lite"/>
    </source>
</evidence>
<keyword evidence="2" id="KW-0238">DNA-binding</keyword>